<gene>
    <name evidence="2" type="ORF">ERX37_04450</name>
</gene>
<feature type="compositionally biased region" description="Polar residues" evidence="1">
    <location>
        <begin position="25"/>
        <end position="36"/>
    </location>
</feature>
<name>A0A4R6BP10_9STAP</name>
<organism evidence="2 3">
    <name type="scientific">Macrococcus hajekii</name>
    <dbReference type="NCBI Taxonomy" id="198482"/>
    <lineage>
        <taxon>Bacteria</taxon>
        <taxon>Bacillati</taxon>
        <taxon>Bacillota</taxon>
        <taxon>Bacilli</taxon>
        <taxon>Bacillales</taxon>
        <taxon>Staphylococcaceae</taxon>
        <taxon>Macrococcus</taxon>
    </lineage>
</organism>
<dbReference type="Proteomes" id="UP000295328">
    <property type="component" value="Unassembled WGS sequence"/>
</dbReference>
<evidence type="ECO:0000256" key="1">
    <source>
        <dbReference type="SAM" id="MobiDB-lite"/>
    </source>
</evidence>
<reference evidence="2 3" key="1">
    <citation type="submission" date="2019-01" db="EMBL/GenBank/DDBJ databases">
        <title>Draft genome sequences of the type strains of six Macrococcus species.</title>
        <authorList>
            <person name="Mazhar S."/>
            <person name="Altermann E."/>
            <person name="Hill C."/>
            <person name="Mcauliffe O."/>
        </authorList>
    </citation>
    <scope>NUCLEOTIDE SEQUENCE [LARGE SCALE GENOMIC DNA]</scope>
    <source>
        <strain evidence="2 3">CCM4809</strain>
    </source>
</reference>
<sequence length="36" mass="3911">MHGAGKYNCRVRVPPSLTAERRKSSVPSTRAVSLTP</sequence>
<keyword evidence="3" id="KW-1185">Reference proteome</keyword>
<feature type="region of interest" description="Disordered" evidence="1">
    <location>
        <begin position="1"/>
        <end position="36"/>
    </location>
</feature>
<comment type="caution">
    <text evidence="2">The sequence shown here is derived from an EMBL/GenBank/DDBJ whole genome shotgun (WGS) entry which is preliminary data.</text>
</comment>
<accession>A0A4R6BP10</accession>
<evidence type="ECO:0000313" key="3">
    <source>
        <dbReference type="Proteomes" id="UP000295328"/>
    </source>
</evidence>
<dbReference type="EMBL" id="SCWE01000001">
    <property type="protein sequence ID" value="TDM03581.1"/>
    <property type="molecule type" value="Genomic_DNA"/>
</dbReference>
<proteinExistence type="predicted"/>
<protein>
    <submittedName>
        <fullName evidence="2">Uncharacterized protein</fullName>
    </submittedName>
</protein>
<dbReference type="AlphaFoldDB" id="A0A4R6BP10"/>
<evidence type="ECO:0000313" key="2">
    <source>
        <dbReference type="EMBL" id="TDM03581.1"/>
    </source>
</evidence>